<dbReference type="EMBL" id="CP017101">
    <property type="protein sequence ID" value="APO68705.1"/>
    <property type="molecule type" value="Genomic_DNA"/>
</dbReference>
<reference evidence="2 3" key="1">
    <citation type="submission" date="2016-09" db="EMBL/GenBank/DDBJ databases">
        <title>The complete genome sequences of Rhizobium gallicum, symbiovars gallicum and phaseoli, symbionts associated to common bean (Phaseolus vulgaris).</title>
        <authorList>
            <person name="Bustos P."/>
            <person name="Santamaria R.I."/>
            <person name="Perez-Carrascal O.M."/>
            <person name="Juarez S."/>
            <person name="Lozano L."/>
            <person name="Martinez-Flores I."/>
            <person name="Martinez-Romero E."/>
            <person name="Cevallos M."/>
            <person name="Romero D."/>
            <person name="Davila G."/>
            <person name="Gonzalez V."/>
        </authorList>
    </citation>
    <scope>NUCLEOTIDE SEQUENCE [LARGE SCALE GENOMIC DNA]</scope>
    <source>
        <strain evidence="2 3">IE4872</strain>
    </source>
</reference>
<dbReference type="STRING" id="56730.IE4872_CH03104"/>
<name>A0A1L5NLC1_9HYPH</name>
<dbReference type="RefSeq" id="WP_237361711.1">
    <property type="nucleotide sequence ID" value="NZ_CP017101.1"/>
</dbReference>
<dbReference type="Pfam" id="PF23917">
    <property type="entry name" value="DUF7256"/>
    <property type="match status" value="1"/>
</dbReference>
<protein>
    <recommendedName>
        <fullName evidence="1">DUF7256 domain-containing protein</fullName>
    </recommendedName>
</protein>
<proteinExistence type="predicted"/>
<sequence length="195" mass="21926">MPIDNARLAPMQPGVSVEELKAALGTSWQEPGIQAKGYLHIEEFGTRITADGRLGEVHFRAPFELPPIHGVRMGMPAEELHRLYPVAERISDEREKYGWTMVKMNLSDTLMLGVGIREDVVRIISLTDPTAVYPERPYKYADPNLTEAYDLTMTDPVDLARRPESGWCYGRPPGIDARRWPVSTTTVCRFATPSL</sequence>
<gene>
    <name evidence="2" type="ORF">IE4872_CH03104</name>
</gene>
<dbReference type="AlphaFoldDB" id="A0A1L5NLC1"/>
<dbReference type="Proteomes" id="UP000184749">
    <property type="component" value="Chromosome"/>
</dbReference>
<dbReference type="InterPro" id="IPR055680">
    <property type="entry name" value="DUF7256"/>
</dbReference>
<feature type="domain" description="DUF7256" evidence="1">
    <location>
        <begin position="4"/>
        <end position="135"/>
    </location>
</feature>
<evidence type="ECO:0000259" key="1">
    <source>
        <dbReference type="Pfam" id="PF23917"/>
    </source>
</evidence>
<evidence type="ECO:0000313" key="2">
    <source>
        <dbReference type="EMBL" id="APO68705.1"/>
    </source>
</evidence>
<organism evidence="2 3">
    <name type="scientific">Rhizobium gallicum</name>
    <dbReference type="NCBI Taxonomy" id="56730"/>
    <lineage>
        <taxon>Bacteria</taxon>
        <taxon>Pseudomonadati</taxon>
        <taxon>Pseudomonadota</taxon>
        <taxon>Alphaproteobacteria</taxon>
        <taxon>Hyphomicrobiales</taxon>
        <taxon>Rhizobiaceae</taxon>
        <taxon>Rhizobium/Agrobacterium group</taxon>
        <taxon>Rhizobium</taxon>
    </lineage>
</organism>
<evidence type="ECO:0000313" key="3">
    <source>
        <dbReference type="Proteomes" id="UP000184749"/>
    </source>
</evidence>
<accession>A0A1L5NLC1</accession>